<dbReference type="InterPro" id="IPR021147">
    <property type="entry name" value="DUF697"/>
</dbReference>
<evidence type="ECO:0000256" key="3">
    <source>
        <dbReference type="ARBA" id="ARBA00022475"/>
    </source>
</evidence>
<protein>
    <submittedName>
        <fullName evidence="9">Putative membrane protein</fullName>
    </submittedName>
</protein>
<keyword evidence="4" id="KW-0997">Cell inner membrane</keyword>
<gene>
    <name evidence="9" type="ORF">DFR50_1399</name>
</gene>
<comment type="similarity">
    <text evidence="2">Belongs to the UPF0283 family.</text>
</comment>
<feature type="transmembrane region" description="Helical" evidence="8">
    <location>
        <begin position="70"/>
        <end position="93"/>
    </location>
</feature>
<keyword evidence="10" id="KW-1185">Reference proteome</keyword>
<dbReference type="GO" id="GO:0005886">
    <property type="term" value="C:plasma membrane"/>
    <property type="evidence" value="ECO:0007669"/>
    <property type="project" value="UniProtKB-SubCell"/>
</dbReference>
<dbReference type="Pfam" id="PF05128">
    <property type="entry name" value="DUF697"/>
    <property type="match status" value="1"/>
</dbReference>
<evidence type="ECO:0000256" key="8">
    <source>
        <dbReference type="SAM" id="Phobius"/>
    </source>
</evidence>
<evidence type="ECO:0000256" key="1">
    <source>
        <dbReference type="ARBA" id="ARBA00004429"/>
    </source>
</evidence>
<sequence length="349" mass="36708">MTERPPRPRAFRLDDARVAVDDGPVPLAPAAFIQSQNDPIPAASAPPGVDEAELEVEAAQRSGLLARFRLKLTTIVWTGLGGLVSLALGLWTTNLIEGLFAKAETLGVVGLVFAALFAIGLVGLIAREVLAVSRQTKIAEMHIAFAAARAADDRDAARRLVSRLVALYRDRPETARARAQVQEAAAAIIDGRDLVDVAERALLRPLDERAQAEIAKAAKAVSVVTAISPRAILDVIFVIAQIIRLVRRIAEIYGGRPGLLGLVKLARSIGAHIAITGGMAVGDSLIQQIVGHGIASRISAKMGEGVLNGLLTARVGLSALAVCRPAPFAVTKPPGVKDVAPFLFGGKKE</sequence>
<evidence type="ECO:0000256" key="5">
    <source>
        <dbReference type="ARBA" id="ARBA00022692"/>
    </source>
</evidence>
<dbReference type="NCBIfam" id="TIGR01620">
    <property type="entry name" value="hyp_HI0043"/>
    <property type="match status" value="1"/>
</dbReference>
<keyword evidence="3" id="KW-1003">Cell membrane</keyword>
<dbReference type="RefSeq" id="WP_113892096.1">
    <property type="nucleotide sequence ID" value="NZ_QNRK01000039.1"/>
</dbReference>
<reference evidence="9 10" key="1">
    <citation type="submission" date="2018-06" db="EMBL/GenBank/DDBJ databases">
        <title>Genomic Encyclopedia of Type Strains, Phase IV (KMG-IV): sequencing the most valuable type-strain genomes for metagenomic binning, comparative biology and taxonomic classification.</title>
        <authorList>
            <person name="Goeker M."/>
        </authorList>
    </citation>
    <scope>NUCLEOTIDE SEQUENCE [LARGE SCALE GENOMIC DNA]</scope>
    <source>
        <strain evidence="9 10">DSM 24875</strain>
    </source>
</reference>
<keyword evidence="7 8" id="KW-0472">Membrane</keyword>
<evidence type="ECO:0000256" key="2">
    <source>
        <dbReference type="ARBA" id="ARBA00008255"/>
    </source>
</evidence>
<dbReference type="PANTHER" id="PTHR39342">
    <property type="entry name" value="UPF0283 MEMBRANE PROTEIN YCJF"/>
    <property type="match status" value="1"/>
</dbReference>
<dbReference type="PANTHER" id="PTHR39342:SF1">
    <property type="entry name" value="UPF0283 MEMBRANE PROTEIN YCJF"/>
    <property type="match status" value="1"/>
</dbReference>
<evidence type="ECO:0000256" key="7">
    <source>
        <dbReference type="ARBA" id="ARBA00023136"/>
    </source>
</evidence>
<dbReference type="InterPro" id="IPR006507">
    <property type="entry name" value="UPF0283"/>
</dbReference>
<comment type="caution">
    <text evidence="9">The sequence shown here is derived from an EMBL/GenBank/DDBJ whole genome shotgun (WGS) entry which is preliminary data.</text>
</comment>
<comment type="subcellular location">
    <subcellularLocation>
        <location evidence="1">Cell inner membrane</location>
        <topology evidence="1">Multi-pass membrane protein</topology>
    </subcellularLocation>
</comment>
<dbReference type="OrthoDB" id="9816060at2"/>
<evidence type="ECO:0000313" key="10">
    <source>
        <dbReference type="Proteomes" id="UP000253529"/>
    </source>
</evidence>
<keyword evidence="5 8" id="KW-0812">Transmembrane</keyword>
<dbReference type="AlphaFoldDB" id="A0A366EQ40"/>
<proteinExistence type="inferred from homology"/>
<evidence type="ECO:0000256" key="4">
    <source>
        <dbReference type="ARBA" id="ARBA00022519"/>
    </source>
</evidence>
<dbReference type="EMBL" id="QNRK01000039">
    <property type="protein sequence ID" value="RBP04532.1"/>
    <property type="molecule type" value="Genomic_DNA"/>
</dbReference>
<dbReference type="Proteomes" id="UP000253529">
    <property type="component" value="Unassembled WGS sequence"/>
</dbReference>
<name>A0A366EQ40_9HYPH</name>
<evidence type="ECO:0000313" key="9">
    <source>
        <dbReference type="EMBL" id="RBP04532.1"/>
    </source>
</evidence>
<organism evidence="9 10">
    <name type="scientific">Roseiarcus fermentans</name>
    <dbReference type="NCBI Taxonomy" id="1473586"/>
    <lineage>
        <taxon>Bacteria</taxon>
        <taxon>Pseudomonadati</taxon>
        <taxon>Pseudomonadota</taxon>
        <taxon>Alphaproteobacteria</taxon>
        <taxon>Hyphomicrobiales</taxon>
        <taxon>Roseiarcaceae</taxon>
        <taxon>Roseiarcus</taxon>
    </lineage>
</organism>
<feature type="transmembrane region" description="Helical" evidence="8">
    <location>
        <begin position="105"/>
        <end position="126"/>
    </location>
</feature>
<keyword evidence="6 8" id="KW-1133">Transmembrane helix</keyword>
<accession>A0A366EQ40</accession>
<evidence type="ECO:0000256" key="6">
    <source>
        <dbReference type="ARBA" id="ARBA00022989"/>
    </source>
</evidence>